<feature type="transmembrane region" description="Helical" evidence="6">
    <location>
        <begin position="236"/>
        <end position="256"/>
    </location>
</feature>
<dbReference type="AlphaFoldDB" id="A0A9W4HPR1"/>
<feature type="transmembrane region" description="Helical" evidence="6">
    <location>
        <begin position="372"/>
        <end position="390"/>
    </location>
</feature>
<feature type="transmembrane region" description="Helical" evidence="6">
    <location>
        <begin position="41"/>
        <end position="62"/>
    </location>
</feature>
<dbReference type="Proteomes" id="UP001153618">
    <property type="component" value="Unassembled WGS sequence"/>
</dbReference>
<dbReference type="Pfam" id="PF07690">
    <property type="entry name" value="MFS_1"/>
    <property type="match status" value="1"/>
</dbReference>
<feature type="transmembrane region" description="Helical" evidence="6">
    <location>
        <begin position="306"/>
        <end position="332"/>
    </location>
</feature>
<evidence type="ECO:0000256" key="4">
    <source>
        <dbReference type="ARBA" id="ARBA00023136"/>
    </source>
</evidence>
<dbReference type="PANTHER" id="PTHR42718">
    <property type="entry name" value="MAJOR FACILITATOR SUPERFAMILY MULTIDRUG TRANSPORTER MFSC"/>
    <property type="match status" value="1"/>
</dbReference>
<sequence>MPEPEPRPESLHRETSEDQPLLGSVSNQAADHAESSQHARVIIFCTLCVLFISCALNGLVVLGATQISREFGLSPGVELWPVLLHFFVQGCTLLPAGFLTNVLGSRRVFLYGCTLQALCHLFGGMSQNGMHIVISRALAGAAHSMCFVSAINIHAKYLPARLHDLSFSYTQSSQYLGTAIGIALGGLLPATCGWRWVFYTAAILGAAVLVLSIWAIPRRVETKHISWARFAQNIDLGGGLLGILVMLFIFYALAVITNNVATLSKSWLFVPLALGWVLLVAYLFWQDCWERDCTQGVQDSPWTNSHFISISLVVFFIYASSHSTSQFMVLVFQRAQGLSLHQSSWQMLPIPVMGTLSTVFVARLLPHIRINTILIVTILISSLAPLLMGILPVDWAYWKCAIHAVSLNSIAASSVIPIAARVVSESFAYRTQGFAMGVLCTVAMIGASVGMALASLIANDVTASELQSIGGHAILDGPSGAWMAGYRAAFGFLLVLNLIGLVITVTCLRRMRVGYLGSASAQGP</sequence>
<dbReference type="PROSITE" id="PS50850">
    <property type="entry name" value="MFS"/>
    <property type="match status" value="1"/>
</dbReference>
<evidence type="ECO:0000256" key="6">
    <source>
        <dbReference type="SAM" id="Phobius"/>
    </source>
</evidence>
<dbReference type="GO" id="GO:0022857">
    <property type="term" value="F:transmembrane transporter activity"/>
    <property type="evidence" value="ECO:0007669"/>
    <property type="project" value="InterPro"/>
</dbReference>
<evidence type="ECO:0000259" key="7">
    <source>
        <dbReference type="PROSITE" id="PS50850"/>
    </source>
</evidence>
<feature type="compositionally biased region" description="Basic and acidic residues" evidence="5">
    <location>
        <begin position="1"/>
        <end position="16"/>
    </location>
</feature>
<dbReference type="Gene3D" id="1.20.1250.20">
    <property type="entry name" value="MFS general substrate transporter like domains"/>
    <property type="match status" value="2"/>
</dbReference>
<dbReference type="SUPFAM" id="SSF103473">
    <property type="entry name" value="MFS general substrate transporter"/>
    <property type="match status" value="1"/>
</dbReference>
<evidence type="ECO:0000313" key="8">
    <source>
        <dbReference type="EMBL" id="CAG8083387.1"/>
    </source>
</evidence>
<feature type="transmembrane region" description="Helical" evidence="6">
    <location>
        <begin position="434"/>
        <end position="458"/>
    </location>
</feature>
<evidence type="ECO:0000313" key="9">
    <source>
        <dbReference type="Proteomes" id="UP001153618"/>
    </source>
</evidence>
<feature type="transmembrane region" description="Helical" evidence="6">
    <location>
        <begin position="132"/>
        <end position="153"/>
    </location>
</feature>
<feature type="domain" description="Major facilitator superfamily (MFS) profile" evidence="7">
    <location>
        <begin position="42"/>
        <end position="512"/>
    </location>
</feature>
<comment type="subcellular location">
    <subcellularLocation>
        <location evidence="1">Membrane</location>
        <topology evidence="1">Multi-pass membrane protein</topology>
    </subcellularLocation>
</comment>
<feature type="transmembrane region" description="Helical" evidence="6">
    <location>
        <begin position="82"/>
        <end position="101"/>
    </location>
</feature>
<feature type="transmembrane region" description="Helical" evidence="6">
    <location>
        <begin position="268"/>
        <end position="285"/>
    </location>
</feature>
<dbReference type="EMBL" id="CAJVOS010000020">
    <property type="protein sequence ID" value="CAG8083387.1"/>
    <property type="molecule type" value="Genomic_DNA"/>
</dbReference>
<feature type="region of interest" description="Disordered" evidence="5">
    <location>
        <begin position="1"/>
        <end position="20"/>
    </location>
</feature>
<dbReference type="PANTHER" id="PTHR42718:SF10">
    <property type="entry name" value="TRANSPORTER, PUTATIVE (AFU_ORTHOLOGUE AFUA_8G06760)-RELATED"/>
    <property type="match status" value="1"/>
</dbReference>
<comment type="caution">
    <text evidence="8">The sequence shown here is derived from an EMBL/GenBank/DDBJ whole genome shotgun (WGS) entry which is preliminary data.</text>
</comment>
<dbReference type="InterPro" id="IPR036259">
    <property type="entry name" value="MFS_trans_sf"/>
</dbReference>
<feature type="transmembrane region" description="Helical" evidence="6">
    <location>
        <begin position="344"/>
        <end position="365"/>
    </location>
</feature>
<keyword evidence="9" id="KW-1185">Reference proteome</keyword>
<dbReference type="OrthoDB" id="2130629at2759"/>
<keyword evidence="2 6" id="KW-0812">Transmembrane</keyword>
<keyword evidence="3 6" id="KW-1133">Transmembrane helix</keyword>
<evidence type="ECO:0000256" key="3">
    <source>
        <dbReference type="ARBA" id="ARBA00022989"/>
    </source>
</evidence>
<dbReference type="InterPro" id="IPR020846">
    <property type="entry name" value="MFS_dom"/>
</dbReference>
<evidence type="ECO:0000256" key="2">
    <source>
        <dbReference type="ARBA" id="ARBA00022692"/>
    </source>
</evidence>
<proteinExistence type="predicted"/>
<feature type="transmembrane region" description="Helical" evidence="6">
    <location>
        <begin position="488"/>
        <end position="508"/>
    </location>
</feature>
<name>A0A9W4HPR1_PENOL</name>
<dbReference type="InterPro" id="IPR011701">
    <property type="entry name" value="MFS"/>
</dbReference>
<evidence type="ECO:0000256" key="5">
    <source>
        <dbReference type="SAM" id="MobiDB-lite"/>
    </source>
</evidence>
<evidence type="ECO:0000256" key="1">
    <source>
        <dbReference type="ARBA" id="ARBA00004141"/>
    </source>
</evidence>
<protein>
    <recommendedName>
        <fullName evidence="7">Major facilitator superfamily (MFS) profile domain-containing protein</fullName>
    </recommendedName>
</protein>
<reference evidence="8" key="1">
    <citation type="submission" date="2021-07" db="EMBL/GenBank/DDBJ databases">
        <authorList>
            <person name="Branca A.L. A."/>
        </authorList>
    </citation>
    <scope>NUCLEOTIDE SEQUENCE</scope>
</reference>
<feature type="transmembrane region" description="Helical" evidence="6">
    <location>
        <begin position="396"/>
        <end position="422"/>
    </location>
</feature>
<organism evidence="8 9">
    <name type="scientific">Penicillium olsonii</name>
    <dbReference type="NCBI Taxonomy" id="99116"/>
    <lineage>
        <taxon>Eukaryota</taxon>
        <taxon>Fungi</taxon>
        <taxon>Dikarya</taxon>
        <taxon>Ascomycota</taxon>
        <taxon>Pezizomycotina</taxon>
        <taxon>Eurotiomycetes</taxon>
        <taxon>Eurotiomycetidae</taxon>
        <taxon>Eurotiales</taxon>
        <taxon>Aspergillaceae</taxon>
        <taxon>Penicillium</taxon>
    </lineage>
</organism>
<feature type="transmembrane region" description="Helical" evidence="6">
    <location>
        <begin position="196"/>
        <end position="216"/>
    </location>
</feature>
<accession>A0A9W4HPR1</accession>
<gene>
    <name evidence="8" type="ORF">POLS_LOCUS4178</name>
</gene>
<keyword evidence="4 6" id="KW-0472">Membrane</keyword>
<dbReference type="GO" id="GO:0016020">
    <property type="term" value="C:membrane"/>
    <property type="evidence" value="ECO:0007669"/>
    <property type="project" value="UniProtKB-SubCell"/>
</dbReference>